<evidence type="ECO:0000256" key="6">
    <source>
        <dbReference type="SAM" id="MobiDB-lite"/>
    </source>
</evidence>
<dbReference type="AlphaFoldDB" id="A0A835XY34"/>
<feature type="compositionally biased region" description="Low complexity" evidence="6">
    <location>
        <begin position="300"/>
        <end position="327"/>
    </location>
</feature>
<dbReference type="PROSITE" id="PS50059">
    <property type="entry name" value="FKBP_PPIASE"/>
    <property type="match status" value="1"/>
</dbReference>
<evidence type="ECO:0000256" key="5">
    <source>
        <dbReference type="PROSITE-ProRule" id="PRU00277"/>
    </source>
</evidence>
<feature type="region of interest" description="Disordered" evidence="6">
    <location>
        <begin position="99"/>
        <end position="366"/>
    </location>
</feature>
<dbReference type="GO" id="GO:0005634">
    <property type="term" value="C:nucleus"/>
    <property type="evidence" value="ECO:0007669"/>
    <property type="project" value="UniProtKB-ARBA"/>
</dbReference>
<sequence length="456" mass="49090">MAFWGAVVKPGKPHAFVPPPEDWNLHLSQAALEPSVPEGKRVALAVKPDPQDDPIIVATLTAGRTDTAVLDMFFSQYAEFSVMGDYPLHLTGYFTPATHMDDDGEGDEGEDEDDDDYSLPMGHPALMGPHGDDDSDDEDEEGEDDDDLDDEDDEDEDEDEDDDIMDGDDDEEAFGFPGVGGRKKPHVVIEEIHDEPKAAAKGAGAQAKEQPKGKQAQANGSAKAAAAAVQDEEETEEREDTPPKKQKQKGKQAEAKQPAQQQAGSKRPAEGGQQPEVKKQATGQQQQPAKGKAEAKAEAKQPQQQTPKQEPKPAQQQTPKTAPPGKQAPKAEAEAPRTTGKKSIRTHPNGFTVEDVALGPPHAKLAKPGNKVGVRYTGRLKSNGKVFDKSTGKPFQFRLGVGEVIKGWDLGVEGMRVGDKRRLTIPPQLAYGTSGVKGTIPPNATLEFDVELVDVK</sequence>
<dbReference type="GO" id="GO:0003755">
    <property type="term" value="F:peptidyl-prolyl cis-trans isomerase activity"/>
    <property type="evidence" value="ECO:0007669"/>
    <property type="project" value="UniProtKB-KW"/>
</dbReference>
<dbReference type="InterPro" id="IPR041232">
    <property type="entry name" value="NPL"/>
</dbReference>
<evidence type="ECO:0000256" key="4">
    <source>
        <dbReference type="PIRNR" id="PIRNR001473"/>
    </source>
</evidence>
<dbReference type="EMBL" id="JAEHOE010000060">
    <property type="protein sequence ID" value="KAG2490536.1"/>
    <property type="molecule type" value="Genomic_DNA"/>
</dbReference>
<dbReference type="InterPro" id="IPR001179">
    <property type="entry name" value="PPIase_FKBP_dom"/>
</dbReference>
<feature type="domain" description="PPIase FKBP-type" evidence="7">
    <location>
        <begin position="369"/>
        <end position="456"/>
    </location>
</feature>
<comment type="caution">
    <text evidence="8">The sequence shown here is derived from an EMBL/GenBank/DDBJ whole genome shotgun (WGS) entry which is preliminary data.</text>
</comment>
<dbReference type="InterPro" id="IPR023566">
    <property type="entry name" value="PPIase_Fpr3/Fpr4-like"/>
</dbReference>
<feature type="compositionally biased region" description="Low complexity" evidence="6">
    <location>
        <begin position="280"/>
        <end position="290"/>
    </location>
</feature>
<protein>
    <recommendedName>
        <fullName evidence="4">FK506-binding protein</fullName>
        <ecNumber evidence="4">5.2.1.8</ecNumber>
    </recommendedName>
</protein>
<keyword evidence="2 4" id="KW-0697">Rotamase</keyword>
<name>A0A835XY34_9CHLO</name>
<evidence type="ECO:0000256" key="2">
    <source>
        <dbReference type="ARBA" id="ARBA00023110"/>
    </source>
</evidence>
<evidence type="ECO:0000256" key="1">
    <source>
        <dbReference type="ARBA" id="ARBA00000971"/>
    </source>
</evidence>
<dbReference type="PANTHER" id="PTHR43811:SF19">
    <property type="entry name" value="39 KDA FK506-BINDING NUCLEAR PROTEIN"/>
    <property type="match status" value="1"/>
</dbReference>
<feature type="compositionally biased region" description="Acidic residues" evidence="6">
    <location>
        <begin position="102"/>
        <end position="117"/>
    </location>
</feature>
<dbReference type="PIRSF" id="PIRSF001473">
    <property type="entry name" value="FK506-bp_FPR3"/>
    <property type="match status" value="1"/>
</dbReference>
<evidence type="ECO:0000313" key="9">
    <source>
        <dbReference type="Proteomes" id="UP000612055"/>
    </source>
</evidence>
<dbReference type="Pfam" id="PF00254">
    <property type="entry name" value="FKBP_C"/>
    <property type="match status" value="1"/>
</dbReference>
<keyword evidence="3 4" id="KW-0413">Isomerase</keyword>
<comment type="similarity">
    <text evidence="4">Belongs to the FKBP-type PPIase family.</text>
</comment>
<dbReference type="InterPro" id="IPR046357">
    <property type="entry name" value="PPIase_dom_sf"/>
</dbReference>
<dbReference type="OrthoDB" id="1902587at2759"/>
<proteinExistence type="inferred from homology"/>
<evidence type="ECO:0000256" key="3">
    <source>
        <dbReference type="ARBA" id="ARBA00023235"/>
    </source>
</evidence>
<feature type="compositionally biased region" description="Acidic residues" evidence="6">
    <location>
        <begin position="133"/>
        <end position="173"/>
    </location>
</feature>
<dbReference type="PANTHER" id="PTHR43811">
    <property type="entry name" value="FKBP-TYPE PEPTIDYL-PROLYL CIS-TRANS ISOMERASE FKPA"/>
    <property type="match status" value="1"/>
</dbReference>
<reference evidence="8" key="1">
    <citation type="journal article" date="2020" name="bioRxiv">
        <title>Comparative genomics of Chlamydomonas.</title>
        <authorList>
            <person name="Craig R.J."/>
            <person name="Hasan A.R."/>
            <person name="Ness R.W."/>
            <person name="Keightley P.D."/>
        </authorList>
    </citation>
    <scope>NUCLEOTIDE SEQUENCE</scope>
    <source>
        <strain evidence="8">CCAP 11/70</strain>
    </source>
</reference>
<keyword evidence="9" id="KW-1185">Reference proteome</keyword>
<feature type="compositionally biased region" description="Basic and acidic residues" evidence="6">
    <location>
        <begin position="187"/>
        <end position="198"/>
    </location>
</feature>
<dbReference type="Gene3D" id="3.10.50.40">
    <property type="match status" value="1"/>
</dbReference>
<gene>
    <name evidence="8" type="ORF">HYH03_010930</name>
</gene>
<feature type="compositionally biased region" description="Acidic residues" evidence="6">
    <location>
        <begin position="230"/>
        <end position="239"/>
    </location>
</feature>
<comment type="catalytic activity">
    <reaction evidence="1 4 5">
        <text>[protein]-peptidylproline (omega=180) = [protein]-peptidylproline (omega=0)</text>
        <dbReference type="Rhea" id="RHEA:16237"/>
        <dbReference type="Rhea" id="RHEA-COMP:10747"/>
        <dbReference type="Rhea" id="RHEA-COMP:10748"/>
        <dbReference type="ChEBI" id="CHEBI:83833"/>
        <dbReference type="ChEBI" id="CHEBI:83834"/>
        <dbReference type="EC" id="5.2.1.8"/>
    </reaction>
</comment>
<dbReference type="Gene3D" id="2.60.120.340">
    <property type="entry name" value="Nucleoplasmin core domain"/>
    <property type="match status" value="1"/>
</dbReference>
<dbReference type="FunFam" id="3.10.50.40:FF:000006">
    <property type="entry name" value="Peptidyl-prolyl cis-trans isomerase"/>
    <property type="match status" value="1"/>
</dbReference>
<organism evidence="8 9">
    <name type="scientific">Edaphochlamys debaryana</name>
    <dbReference type="NCBI Taxonomy" id="47281"/>
    <lineage>
        <taxon>Eukaryota</taxon>
        <taxon>Viridiplantae</taxon>
        <taxon>Chlorophyta</taxon>
        <taxon>core chlorophytes</taxon>
        <taxon>Chlorophyceae</taxon>
        <taxon>CS clade</taxon>
        <taxon>Chlamydomonadales</taxon>
        <taxon>Chlamydomonadales incertae sedis</taxon>
        <taxon>Edaphochlamys</taxon>
    </lineage>
</organism>
<feature type="compositionally biased region" description="Low complexity" evidence="6">
    <location>
        <begin position="199"/>
        <end position="229"/>
    </location>
</feature>
<dbReference type="Pfam" id="PF17800">
    <property type="entry name" value="NPL"/>
    <property type="match status" value="1"/>
</dbReference>
<dbReference type="SUPFAM" id="SSF54534">
    <property type="entry name" value="FKBP-like"/>
    <property type="match status" value="1"/>
</dbReference>
<dbReference type="Proteomes" id="UP000612055">
    <property type="component" value="Unassembled WGS sequence"/>
</dbReference>
<evidence type="ECO:0000313" key="8">
    <source>
        <dbReference type="EMBL" id="KAG2490536.1"/>
    </source>
</evidence>
<accession>A0A835XY34</accession>
<evidence type="ECO:0000259" key="7">
    <source>
        <dbReference type="PROSITE" id="PS50059"/>
    </source>
</evidence>
<dbReference type="EC" id="5.2.1.8" evidence="4"/>